<evidence type="ECO:0000256" key="5">
    <source>
        <dbReference type="ARBA" id="ARBA00022989"/>
    </source>
</evidence>
<dbReference type="RefSeq" id="WP_071612041.1">
    <property type="nucleotide sequence ID" value="NZ_CP015756.1"/>
</dbReference>
<feature type="transmembrane region" description="Helical" evidence="7">
    <location>
        <begin position="21"/>
        <end position="43"/>
    </location>
</feature>
<dbReference type="Gene3D" id="1.10.3720.10">
    <property type="entry name" value="MetI-like"/>
    <property type="match status" value="1"/>
</dbReference>
<keyword evidence="4 7" id="KW-0812">Transmembrane</keyword>
<keyword evidence="3" id="KW-1003">Cell membrane</keyword>
<keyword evidence="10" id="KW-1185">Reference proteome</keyword>
<comment type="subcellular location">
    <subcellularLocation>
        <location evidence="1 7">Cell membrane</location>
        <topology evidence="1 7">Multi-pass membrane protein</topology>
    </subcellularLocation>
</comment>
<dbReference type="SUPFAM" id="SSF161098">
    <property type="entry name" value="MetI-like"/>
    <property type="match status" value="1"/>
</dbReference>
<feature type="domain" description="ABC transmembrane type-1" evidence="8">
    <location>
        <begin position="80"/>
        <end position="270"/>
    </location>
</feature>
<keyword evidence="2 7" id="KW-0813">Transport</keyword>
<evidence type="ECO:0000313" key="9">
    <source>
        <dbReference type="EMBL" id="APC39747.1"/>
    </source>
</evidence>
<dbReference type="EMBL" id="CP015756">
    <property type="protein sequence ID" value="APC39747.1"/>
    <property type="molecule type" value="Genomic_DNA"/>
</dbReference>
<reference evidence="10" key="1">
    <citation type="journal article" date="2016" name="Front. Microbiol.">
        <title>Complete Genome Sequence of Clostridium estertheticum DSM 8809, a Microbe Identified in Spoiled Vacuum Packed Beef.</title>
        <authorList>
            <person name="Yu Z."/>
            <person name="Gunn L."/>
            <person name="Brennan E."/>
            <person name="Reid R."/>
            <person name="Wall P.G."/>
            <person name="Gaora O.P."/>
            <person name="Hurley D."/>
            <person name="Bolton D."/>
            <person name="Fanning S."/>
        </authorList>
    </citation>
    <scope>NUCLEOTIDE SEQUENCE [LARGE SCALE GENOMIC DNA]</scope>
    <source>
        <strain evidence="10">DSM 8809</strain>
    </source>
</reference>
<evidence type="ECO:0000256" key="4">
    <source>
        <dbReference type="ARBA" id="ARBA00022692"/>
    </source>
</evidence>
<sequence>MQKENYKSKKYSHVILTIIKYFSLILAVIVVVAPVLVILFAAFKTRTEFNVSGKLDLPNSFLYFDNFKTAFTDGGMITGLKNTVIIMAISLVGTIIFGAMVAYVLDRFEFFGKKLVFGAYLMAMLIPMVTTQVATFKIVNFLGLFGTIWAPIALYLGADVMSLYIMLLFMESIHVSLDESAKLEGASYPYIFFRIILPNLKPAIATVAIIRGVTIYNDFYIPFLYMPDQKLQTLSTSLYKFIGPYGGQWNVICAGVILIIIPTLVAFLTLQKYIYNGFVNGSVK</sequence>
<evidence type="ECO:0000256" key="3">
    <source>
        <dbReference type="ARBA" id="ARBA00022475"/>
    </source>
</evidence>
<dbReference type="KEGG" id="ceu:A7L45_06535"/>
<evidence type="ECO:0000256" key="2">
    <source>
        <dbReference type="ARBA" id="ARBA00022448"/>
    </source>
</evidence>
<dbReference type="CDD" id="cd06261">
    <property type="entry name" value="TM_PBP2"/>
    <property type="match status" value="1"/>
</dbReference>
<dbReference type="Proteomes" id="UP000182569">
    <property type="component" value="Chromosome"/>
</dbReference>
<feature type="transmembrane region" description="Helical" evidence="7">
    <location>
        <begin position="148"/>
        <end position="170"/>
    </location>
</feature>
<feature type="transmembrane region" description="Helical" evidence="7">
    <location>
        <begin position="191"/>
        <end position="216"/>
    </location>
</feature>
<dbReference type="InterPro" id="IPR000515">
    <property type="entry name" value="MetI-like"/>
</dbReference>
<dbReference type="STRING" id="1552.A7L45_06535"/>
<dbReference type="InterPro" id="IPR035906">
    <property type="entry name" value="MetI-like_sf"/>
</dbReference>
<evidence type="ECO:0000256" key="1">
    <source>
        <dbReference type="ARBA" id="ARBA00004651"/>
    </source>
</evidence>
<keyword evidence="5 7" id="KW-1133">Transmembrane helix</keyword>
<dbReference type="PANTHER" id="PTHR43744:SF3">
    <property type="entry name" value="LACTOSE TRANSPORT SYSTEM PERMEASE PROTEIN LACG"/>
    <property type="match status" value="1"/>
</dbReference>
<dbReference type="Pfam" id="PF00528">
    <property type="entry name" value="BPD_transp_1"/>
    <property type="match status" value="1"/>
</dbReference>
<feature type="transmembrane region" description="Helical" evidence="7">
    <location>
        <begin position="84"/>
        <end position="105"/>
    </location>
</feature>
<feature type="transmembrane region" description="Helical" evidence="7">
    <location>
        <begin position="117"/>
        <end position="136"/>
    </location>
</feature>
<dbReference type="PANTHER" id="PTHR43744">
    <property type="entry name" value="ABC TRANSPORTER PERMEASE PROTEIN MG189-RELATED-RELATED"/>
    <property type="match status" value="1"/>
</dbReference>
<comment type="similarity">
    <text evidence="7">Belongs to the binding-protein-dependent transport system permease family.</text>
</comment>
<name>A0A1J0GEM6_9CLOT</name>
<dbReference type="AlphaFoldDB" id="A0A1J0GEM6"/>
<keyword evidence="6 7" id="KW-0472">Membrane</keyword>
<dbReference type="PROSITE" id="PS50928">
    <property type="entry name" value="ABC_TM1"/>
    <property type="match status" value="1"/>
</dbReference>
<dbReference type="GO" id="GO:0005886">
    <property type="term" value="C:plasma membrane"/>
    <property type="evidence" value="ECO:0007669"/>
    <property type="project" value="UniProtKB-SubCell"/>
</dbReference>
<feature type="transmembrane region" description="Helical" evidence="7">
    <location>
        <begin position="249"/>
        <end position="270"/>
    </location>
</feature>
<evidence type="ECO:0000259" key="8">
    <source>
        <dbReference type="PROSITE" id="PS50928"/>
    </source>
</evidence>
<evidence type="ECO:0000256" key="6">
    <source>
        <dbReference type="ARBA" id="ARBA00023136"/>
    </source>
</evidence>
<gene>
    <name evidence="9" type="ORF">A7L45_06535</name>
</gene>
<accession>A0A1J0GEM6</accession>
<organism evidence="9 10">
    <name type="scientific">Clostridium estertheticum subsp. estertheticum</name>
    <dbReference type="NCBI Taxonomy" id="1552"/>
    <lineage>
        <taxon>Bacteria</taxon>
        <taxon>Bacillati</taxon>
        <taxon>Bacillota</taxon>
        <taxon>Clostridia</taxon>
        <taxon>Eubacteriales</taxon>
        <taxon>Clostridiaceae</taxon>
        <taxon>Clostridium</taxon>
    </lineage>
</organism>
<evidence type="ECO:0000256" key="7">
    <source>
        <dbReference type="RuleBase" id="RU363032"/>
    </source>
</evidence>
<proteinExistence type="inferred from homology"/>
<protein>
    <submittedName>
        <fullName evidence="9">Sugar ABC transporter permease</fullName>
    </submittedName>
</protein>
<dbReference type="GO" id="GO:0055085">
    <property type="term" value="P:transmembrane transport"/>
    <property type="evidence" value="ECO:0007669"/>
    <property type="project" value="InterPro"/>
</dbReference>
<dbReference type="OrthoDB" id="9794684at2"/>
<evidence type="ECO:0000313" key="10">
    <source>
        <dbReference type="Proteomes" id="UP000182569"/>
    </source>
</evidence>